<feature type="domain" description="AP complex mu/sigma subunit" evidence="11">
    <location>
        <begin position="1"/>
        <end position="141"/>
    </location>
</feature>
<dbReference type="PANTHER" id="PTHR11753">
    <property type="entry name" value="ADAPTOR COMPLEXES SMALL SUBUNIT FAMILY"/>
    <property type="match status" value="1"/>
</dbReference>
<evidence type="ECO:0000256" key="8">
    <source>
        <dbReference type="ARBA" id="ARBA00023136"/>
    </source>
</evidence>
<dbReference type="GO" id="GO:0072583">
    <property type="term" value="P:clathrin-dependent endocytosis"/>
    <property type="evidence" value="ECO:0007669"/>
    <property type="project" value="InterPro"/>
</dbReference>
<reference evidence="12" key="1">
    <citation type="submission" date="2021-01" db="EMBL/GenBank/DDBJ databases">
        <authorList>
            <person name="Corre E."/>
            <person name="Pelletier E."/>
            <person name="Niang G."/>
            <person name="Scheremetjew M."/>
            <person name="Finn R."/>
            <person name="Kale V."/>
            <person name="Holt S."/>
            <person name="Cochrane G."/>
            <person name="Meng A."/>
            <person name="Brown T."/>
            <person name="Cohen L."/>
        </authorList>
    </citation>
    <scope>NUCLEOTIDE SEQUENCE</scope>
    <source>
        <strain evidence="12">NIES-381</strain>
    </source>
</reference>
<organism evidence="12">
    <name type="scientific">Eutreptiella gymnastica</name>
    <dbReference type="NCBI Taxonomy" id="73025"/>
    <lineage>
        <taxon>Eukaryota</taxon>
        <taxon>Discoba</taxon>
        <taxon>Euglenozoa</taxon>
        <taxon>Euglenida</taxon>
        <taxon>Spirocuta</taxon>
        <taxon>Euglenophyceae</taxon>
        <taxon>Eutreptiales</taxon>
        <taxon>Eutreptiaceae</taxon>
        <taxon>Eutreptiella</taxon>
    </lineage>
</organism>
<protein>
    <recommendedName>
        <fullName evidence="10">AP complex subunit sigma</fullName>
    </recommendedName>
</protein>
<dbReference type="FunFam" id="3.30.450.60:FF:000004">
    <property type="entry name" value="AP complex subunit sigma"/>
    <property type="match status" value="1"/>
</dbReference>
<dbReference type="Gene3D" id="3.30.450.60">
    <property type="match status" value="1"/>
</dbReference>
<proteinExistence type="inferred from homology"/>
<dbReference type="AlphaFoldDB" id="A0A7S1N131"/>
<evidence type="ECO:0000256" key="5">
    <source>
        <dbReference type="ARBA" id="ARBA00022475"/>
    </source>
</evidence>
<dbReference type="InterPro" id="IPR016635">
    <property type="entry name" value="AP_complex_ssu"/>
</dbReference>
<gene>
    <name evidence="12" type="ORF">EGYM00392_LOCUS1299</name>
</gene>
<comment type="subcellular location">
    <subcellularLocation>
        <location evidence="1">Cell membrane</location>
    </subcellularLocation>
    <subcellularLocation>
        <location evidence="2">Membrane</location>
        <location evidence="2">Coated pit</location>
        <topology evidence="2">Peripheral membrane protein</topology>
        <orientation evidence="2">Cytoplasmic side</orientation>
    </subcellularLocation>
</comment>
<keyword evidence="7 10" id="KW-0653">Protein transport</keyword>
<dbReference type="InterPro" id="IPR000804">
    <property type="entry name" value="Clathrin_sm-chain_CS"/>
</dbReference>
<dbReference type="InterPro" id="IPR011012">
    <property type="entry name" value="Longin-like_dom_sf"/>
</dbReference>
<dbReference type="Pfam" id="PF01217">
    <property type="entry name" value="Clat_adaptor_s"/>
    <property type="match status" value="1"/>
</dbReference>
<sequence>MIRFILLQNRSGKTRLSKWYVPFDEDEKEKIKQEVHRLITTREPRFTNFVEWRTHKIIYRRYAGLYFSFCVDINDNELAYLESIHLMVEVFDHFFGNVCELDLVFNFHKVYMIIDELFLAGEVQETSKPIILHRVQSVEKLD</sequence>
<dbReference type="InterPro" id="IPR022775">
    <property type="entry name" value="AP_mu_sigma_su"/>
</dbReference>
<dbReference type="PIRSF" id="PIRSF015588">
    <property type="entry name" value="AP_complex_sigma"/>
    <property type="match status" value="1"/>
</dbReference>
<keyword evidence="8 10" id="KW-0472">Membrane</keyword>
<dbReference type="GO" id="GO:0035615">
    <property type="term" value="F:clathrin adaptor activity"/>
    <property type="evidence" value="ECO:0007669"/>
    <property type="project" value="InterPro"/>
</dbReference>
<keyword evidence="6" id="KW-0254">Endocytosis</keyword>
<evidence type="ECO:0000256" key="1">
    <source>
        <dbReference type="ARBA" id="ARBA00004236"/>
    </source>
</evidence>
<comment type="similarity">
    <text evidence="3 10">Belongs to the adaptor complexes small subunit family.</text>
</comment>
<name>A0A7S1N131_9EUGL</name>
<evidence type="ECO:0000256" key="4">
    <source>
        <dbReference type="ARBA" id="ARBA00022448"/>
    </source>
</evidence>
<dbReference type="CDD" id="cd14833">
    <property type="entry name" value="AP2_sigma"/>
    <property type="match status" value="1"/>
</dbReference>
<keyword evidence="4 10" id="KW-0813">Transport</keyword>
<dbReference type="InterPro" id="IPR027156">
    <property type="entry name" value="APS2"/>
</dbReference>
<keyword evidence="9" id="KW-0168">Coated pit</keyword>
<evidence type="ECO:0000256" key="2">
    <source>
        <dbReference type="ARBA" id="ARBA00004277"/>
    </source>
</evidence>
<evidence type="ECO:0000256" key="7">
    <source>
        <dbReference type="ARBA" id="ARBA00022927"/>
    </source>
</evidence>
<dbReference type="SUPFAM" id="SSF64356">
    <property type="entry name" value="SNARE-like"/>
    <property type="match status" value="1"/>
</dbReference>
<evidence type="ECO:0000256" key="3">
    <source>
        <dbReference type="ARBA" id="ARBA00006972"/>
    </source>
</evidence>
<dbReference type="PROSITE" id="PS00989">
    <property type="entry name" value="CLAT_ADAPTOR_S"/>
    <property type="match status" value="1"/>
</dbReference>
<evidence type="ECO:0000256" key="9">
    <source>
        <dbReference type="ARBA" id="ARBA00023176"/>
    </source>
</evidence>
<evidence type="ECO:0000256" key="10">
    <source>
        <dbReference type="PIRNR" id="PIRNR015588"/>
    </source>
</evidence>
<accession>A0A7S1N131</accession>
<dbReference type="GO" id="GO:0006886">
    <property type="term" value="P:intracellular protein transport"/>
    <property type="evidence" value="ECO:0007669"/>
    <property type="project" value="UniProtKB-UniRule"/>
</dbReference>
<evidence type="ECO:0000313" key="12">
    <source>
        <dbReference type="EMBL" id="CAD8990257.1"/>
    </source>
</evidence>
<evidence type="ECO:0000256" key="6">
    <source>
        <dbReference type="ARBA" id="ARBA00022583"/>
    </source>
</evidence>
<keyword evidence="5" id="KW-1003">Cell membrane</keyword>
<dbReference type="GO" id="GO:0030122">
    <property type="term" value="C:AP-2 adaptor complex"/>
    <property type="evidence" value="ECO:0007669"/>
    <property type="project" value="InterPro"/>
</dbReference>
<dbReference type="EMBL" id="HBGA01003930">
    <property type="protein sequence ID" value="CAD8990257.1"/>
    <property type="molecule type" value="Transcribed_RNA"/>
</dbReference>
<evidence type="ECO:0000259" key="11">
    <source>
        <dbReference type="Pfam" id="PF01217"/>
    </source>
</evidence>